<dbReference type="OrthoDB" id="9809908at2"/>
<dbReference type="Proteomes" id="UP000184368">
    <property type="component" value="Unassembled WGS sequence"/>
</dbReference>
<evidence type="ECO:0000259" key="2">
    <source>
        <dbReference type="Pfam" id="PF06580"/>
    </source>
</evidence>
<keyword evidence="4" id="KW-1185">Reference proteome</keyword>
<sequence length="373" mass="42075">MRNKRGSICSRLPYKMTLKDWVLHLVATPSIIVLANYFIWGTRYFTEGKIFIAATLLTCILGLLLTYTNMRSMFYARKKYPELSRTLQRLTLSFLLYAIMDIAGGFVLLGVFASLPFAGFAFTLHKAFNATLVMLVAAAVAALGYEFFYSFEKWKESIRANEALQRLQLQTELNALKSQVNPHFLFNSLNALSYLMTDDVQKAETYLGEMTQVYRYLLRNNSVELTELATELQFIRAYFSMLQTSSGTGVSLSVGVPDSYMNHLLPPLTLQLLVENAVKHNIAHREKPLQICIETNSKGWLVVSNNLQRKLGKVHSTHIGLNNIAAKYRLLNQPEVVIQETGGRFCVSLPLIAPADEVNSILQEPLSYPLAQP</sequence>
<dbReference type="AlphaFoldDB" id="A0A1M5AZ29"/>
<keyword evidence="3" id="KW-0418">Kinase</keyword>
<feature type="transmembrane region" description="Helical" evidence="1">
    <location>
        <begin position="21"/>
        <end position="39"/>
    </location>
</feature>
<protein>
    <submittedName>
        <fullName evidence="3">Histidine kinase</fullName>
    </submittedName>
</protein>
<feature type="domain" description="Signal transduction histidine kinase internal region" evidence="2">
    <location>
        <begin position="172"/>
        <end position="244"/>
    </location>
</feature>
<evidence type="ECO:0000313" key="4">
    <source>
        <dbReference type="Proteomes" id="UP000184368"/>
    </source>
</evidence>
<evidence type="ECO:0000313" key="3">
    <source>
        <dbReference type="EMBL" id="SHF35460.1"/>
    </source>
</evidence>
<gene>
    <name evidence="3" type="ORF">SAMN05444008_10766</name>
</gene>
<reference evidence="3 4" key="1">
    <citation type="submission" date="2016-11" db="EMBL/GenBank/DDBJ databases">
        <authorList>
            <person name="Jaros S."/>
            <person name="Januszkiewicz K."/>
            <person name="Wedrychowicz H."/>
        </authorList>
    </citation>
    <scope>NUCLEOTIDE SEQUENCE [LARGE SCALE GENOMIC DNA]</scope>
    <source>
        <strain evidence="3 4">DSM 26897</strain>
    </source>
</reference>
<organism evidence="3 4">
    <name type="scientific">Cnuella takakiae</name>
    <dbReference type="NCBI Taxonomy" id="1302690"/>
    <lineage>
        <taxon>Bacteria</taxon>
        <taxon>Pseudomonadati</taxon>
        <taxon>Bacteroidota</taxon>
        <taxon>Chitinophagia</taxon>
        <taxon>Chitinophagales</taxon>
        <taxon>Chitinophagaceae</taxon>
        <taxon>Cnuella</taxon>
    </lineage>
</organism>
<dbReference type="EMBL" id="FQUO01000007">
    <property type="protein sequence ID" value="SHF35460.1"/>
    <property type="molecule type" value="Genomic_DNA"/>
</dbReference>
<keyword evidence="1" id="KW-1133">Transmembrane helix</keyword>
<feature type="transmembrane region" description="Helical" evidence="1">
    <location>
        <begin position="90"/>
        <end position="115"/>
    </location>
</feature>
<keyword evidence="3" id="KW-0808">Transferase</keyword>
<keyword evidence="1" id="KW-0472">Membrane</keyword>
<accession>A0A1M5AZ29</accession>
<dbReference type="PANTHER" id="PTHR34220">
    <property type="entry name" value="SENSOR HISTIDINE KINASE YPDA"/>
    <property type="match status" value="1"/>
</dbReference>
<feature type="transmembrane region" description="Helical" evidence="1">
    <location>
        <begin position="51"/>
        <end position="70"/>
    </location>
</feature>
<proteinExistence type="predicted"/>
<dbReference type="PANTHER" id="PTHR34220:SF7">
    <property type="entry name" value="SENSOR HISTIDINE KINASE YPDA"/>
    <property type="match status" value="1"/>
</dbReference>
<dbReference type="InterPro" id="IPR050640">
    <property type="entry name" value="Bact_2-comp_sensor_kinase"/>
</dbReference>
<dbReference type="RefSeq" id="WP_073042793.1">
    <property type="nucleotide sequence ID" value="NZ_FQUO01000007.1"/>
</dbReference>
<name>A0A1M5AZ29_9BACT</name>
<dbReference type="GO" id="GO:0016020">
    <property type="term" value="C:membrane"/>
    <property type="evidence" value="ECO:0007669"/>
    <property type="project" value="InterPro"/>
</dbReference>
<feature type="transmembrane region" description="Helical" evidence="1">
    <location>
        <begin position="127"/>
        <end position="149"/>
    </location>
</feature>
<dbReference type="Pfam" id="PF06580">
    <property type="entry name" value="His_kinase"/>
    <property type="match status" value="1"/>
</dbReference>
<dbReference type="STRING" id="1302690.BUE76_16310"/>
<dbReference type="GO" id="GO:0000155">
    <property type="term" value="F:phosphorelay sensor kinase activity"/>
    <property type="evidence" value="ECO:0007669"/>
    <property type="project" value="InterPro"/>
</dbReference>
<evidence type="ECO:0000256" key="1">
    <source>
        <dbReference type="SAM" id="Phobius"/>
    </source>
</evidence>
<dbReference type="InterPro" id="IPR010559">
    <property type="entry name" value="Sig_transdc_His_kin_internal"/>
</dbReference>
<keyword evidence="1" id="KW-0812">Transmembrane</keyword>